<keyword evidence="2" id="KW-1185">Reference proteome</keyword>
<gene>
    <name evidence="1" type="ORF">GCM10007049_16480</name>
</gene>
<evidence type="ECO:0008006" key="3">
    <source>
        <dbReference type="Google" id="ProtNLM"/>
    </source>
</evidence>
<evidence type="ECO:0000313" key="2">
    <source>
        <dbReference type="Proteomes" id="UP000619457"/>
    </source>
</evidence>
<reference evidence="1" key="1">
    <citation type="journal article" date="2014" name="Int. J. Syst. Evol. Microbiol.">
        <title>Complete genome sequence of Corynebacterium casei LMG S-19264T (=DSM 44701T), isolated from a smear-ripened cheese.</title>
        <authorList>
            <consortium name="US DOE Joint Genome Institute (JGI-PGF)"/>
            <person name="Walter F."/>
            <person name="Albersmeier A."/>
            <person name="Kalinowski J."/>
            <person name="Ruckert C."/>
        </authorList>
    </citation>
    <scope>NUCLEOTIDE SEQUENCE</scope>
    <source>
        <strain evidence="1">KCTC 12368</strain>
    </source>
</reference>
<dbReference type="InterPro" id="IPR022385">
    <property type="entry name" value="Rhs_assc_core"/>
</dbReference>
<reference evidence="1" key="2">
    <citation type="submission" date="2020-09" db="EMBL/GenBank/DDBJ databases">
        <authorList>
            <person name="Sun Q."/>
            <person name="Kim S."/>
        </authorList>
    </citation>
    <scope>NUCLEOTIDE SEQUENCE</scope>
    <source>
        <strain evidence="1">KCTC 12368</strain>
    </source>
</reference>
<proteinExistence type="predicted"/>
<sequence length="241" mass="25055">MYDPAIGRWGVVDPMAEIYQAFSPYNYTLNNPIKLIDPDGMWPDSPIPVSNPFIRAMFDPEVLQHIESARSSASNIFTGSIKIGEKAGPGISGSVTLGPVKGDIDLGTVSVGLSTNVSNGGELEGNANITVGDASASLSVKDTKLEGTASAFEVNADYSSSEGIDVSAEGLKLDGSFNEGTTGVEATNEDLTIGGEAKIGKVVKVGGSISLGDVYDTVKSTAEATGAYLEALRNEFSESLY</sequence>
<accession>A0A918PXT6</accession>
<name>A0A918PXT6_9BACT</name>
<organism evidence="1 2">
    <name type="scientific">Echinicola pacifica</name>
    <dbReference type="NCBI Taxonomy" id="346377"/>
    <lineage>
        <taxon>Bacteria</taxon>
        <taxon>Pseudomonadati</taxon>
        <taxon>Bacteroidota</taxon>
        <taxon>Cytophagia</taxon>
        <taxon>Cytophagales</taxon>
        <taxon>Cyclobacteriaceae</taxon>
        <taxon>Echinicola</taxon>
    </lineage>
</organism>
<dbReference type="Proteomes" id="UP000619457">
    <property type="component" value="Unassembled WGS sequence"/>
</dbReference>
<protein>
    <recommendedName>
        <fullName evidence="3">RHS repeat-associated core domain-containing protein</fullName>
    </recommendedName>
</protein>
<dbReference type="EMBL" id="BMWX01000003">
    <property type="protein sequence ID" value="GGZ24782.1"/>
    <property type="molecule type" value="Genomic_DNA"/>
</dbReference>
<dbReference type="NCBIfam" id="TIGR03696">
    <property type="entry name" value="Rhs_assc_core"/>
    <property type="match status" value="1"/>
</dbReference>
<evidence type="ECO:0000313" key="1">
    <source>
        <dbReference type="EMBL" id="GGZ24782.1"/>
    </source>
</evidence>
<comment type="caution">
    <text evidence="1">The sequence shown here is derived from an EMBL/GenBank/DDBJ whole genome shotgun (WGS) entry which is preliminary data.</text>
</comment>
<dbReference type="Gene3D" id="2.180.10.10">
    <property type="entry name" value="RHS repeat-associated core"/>
    <property type="match status" value="1"/>
</dbReference>
<dbReference type="AlphaFoldDB" id="A0A918PXT6"/>